<keyword evidence="11" id="KW-0055">Arginine biosynthesis</keyword>
<dbReference type="GO" id="GO:0006207">
    <property type="term" value="P:'de novo' pyrimidine nucleobase biosynthetic process"/>
    <property type="evidence" value="ECO:0007669"/>
    <property type="project" value="InterPro"/>
</dbReference>
<comment type="function">
    <text evidence="11">Small subunit of the glutamine-dependent carbamoyl phosphate synthetase (CPSase). CPSase catalyzes the formation of carbamoyl phosphate from the ammonia moiety of glutamine, carbonate, and phosphate donated by ATP, constituting the first step of 2 biosynthetic pathways, one leading to arginine and/or urea and the other to pyrimidine nucleotides. The small subunit (glutamine amidotransferase) binds and cleaves glutamine to supply the large subunit with the substrate ammonia.</text>
</comment>
<dbReference type="CDD" id="cd01744">
    <property type="entry name" value="GATase1_CPSase"/>
    <property type="match status" value="1"/>
</dbReference>
<dbReference type="InterPro" id="IPR017926">
    <property type="entry name" value="GATASE"/>
</dbReference>
<feature type="binding site" evidence="11">
    <location>
        <position position="263"/>
    </location>
    <ligand>
        <name>L-glutamine</name>
        <dbReference type="ChEBI" id="CHEBI:58359"/>
    </ligand>
</feature>
<dbReference type="UniPathway" id="UPA00068">
    <property type="reaction ID" value="UER00171"/>
</dbReference>
<dbReference type="HAMAP" id="MF_01209">
    <property type="entry name" value="CPSase_S_chain"/>
    <property type="match status" value="1"/>
</dbReference>
<evidence type="ECO:0000256" key="7">
    <source>
        <dbReference type="ARBA" id="ARBA00022962"/>
    </source>
</evidence>
<dbReference type="AlphaFoldDB" id="Q3ANQ8"/>
<dbReference type="InterPro" id="IPR002474">
    <property type="entry name" value="CarbamoylP_synth_ssu_N"/>
</dbReference>
<protein>
    <recommendedName>
        <fullName evidence="11">Carbamoyl phosphate synthase small chain</fullName>
        <ecNumber evidence="11">6.3.5.5</ecNumber>
    </recommendedName>
    <alternativeName>
        <fullName evidence="11">Carbamoyl phosphate synthetase glutamine chain</fullName>
    </alternativeName>
</protein>
<evidence type="ECO:0000256" key="10">
    <source>
        <dbReference type="ARBA" id="ARBA00049285"/>
    </source>
</evidence>
<dbReference type="OrthoDB" id="9804328at2"/>
<accession>Q3ANQ8</accession>
<dbReference type="GO" id="GO:0044205">
    <property type="term" value="P:'de novo' UMP biosynthetic process"/>
    <property type="evidence" value="ECO:0007669"/>
    <property type="project" value="UniProtKB-UniRule"/>
</dbReference>
<feature type="active site" evidence="11">
    <location>
        <position position="343"/>
    </location>
</feature>
<comment type="catalytic activity">
    <reaction evidence="10 11">
        <text>L-glutamine + H2O = L-glutamate + NH4(+)</text>
        <dbReference type="Rhea" id="RHEA:15889"/>
        <dbReference type="ChEBI" id="CHEBI:15377"/>
        <dbReference type="ChEBI" id="CHEBI:28938"/>
        <dbReference type="ChEBI" id="CHEBI:29985"/>
        <dbReference type="ChEBI" id="CHEBI:58359"/>
    </reaction>
</comment>
<dbReference type="SUPFAM" id="SSF52317">
    <property type="entry name" value="Class I glutamine amidotransferase-like"/>
    <property type="match status" value="1"/>
</dbReference>
<comment type="pathway">
    <text evidence="2 11">Amino-acid biosynthesis; L-arginine biosynthesis; carbamoyl phosphate from bicarbonate: step 1/1.</text>
</comment>
<dbReference type="Gene3D" id="3.50.30.20">
    <property type="entry name" value="Carbamoyl-phosphate synthase small subunit, N-terminal domain"/>
    <property type="match status" value="1"/>
</dbReference>
<feature type="active site" description="Nucleophile" evidence="11">
    <location>
        <position position="259"/>
    </location>
</feature>
<dbReference type="eggNOG" id="COG0505">
    <property type="taxonomic scope" value="Bacteria"/>
</dbReference>
<dbReference type="Gene3D" id="3.40.50.880">
    <property type="match status" value="1"/>
</dbReference>
<dbReference type="GO" id="GO:0005524">
    <property type="term" value="F:ATP binding"/>
    <property type="evidence" value="ECO:0007669"/>
    <property type="project" value="UniProtKB-UniRule"/>
</dbReference>
<evidence type="ECO:0000256" key="6">
    <source>
        <dbReference type="ARBA" id="ARBA00022840"/>
    </source>
</evidence>
<dbReference type="NCBIfam" id="TIGR01368">
    <property type="entry name" value="CPSaseIIsmall"/>
    <property type="match status" value="1"/>
</dbReference>
<dbReference type="Pfam" id="PF00988">
    <property type="entry name" value="CPSase_sm_chain"/>
    <property type="match status" value="1"/>
</dbReference>
<dbReference type="PANTHER" id="PTHR43418">
    <property type="entry name" value="MULTIFUNCTIONAL TRYPTOPHAN BIOSYNTHESIS PROTEIN-RELATED"/>
    <property type="match status" value="1"/>
</dbReference>
<proteinExistence type="inferred from homology"/>
<dbReference type="PRINTS" id="PR00096">
    <property type="entry name" value="GATASE"/>
</dbReference>
<feature type="binding site" evidence="11">
    <location>
        <position position="226"/>
    </location>
    <ligand>
        <name>L-glutamine</name>
        <dbReference type="ChEBI" id="CHEBI:58359"/>
    </ligand>
</feature>
<comment type="subunit">
    <text evidence="11">Composed of two chains; the small (or glutamine) chain promotes the hydrolysis of glutamine to ammonia, which is used by the large (or ammonia) chain to synthesize carbamoyl phosphate. Tetramer of heterodimers (alpha,beta)4.</text>
</comment>
<evidence type="ECO:0000256" key="5">
    <source>
        <dbReference type="ARBA" id="ARBA00022741"/>
    </source>
</evidence>
<evidence type="ECO:0000256" key="4">
    <source>
        <dbReference type="ARBA" id="ARBA00022598"/>
    </source>
</evidence>
<dbReference type="InterPro" id="IPR050472">
    <property type="entry name" value="Anth_synth/Amidotransfase"/>
</dbReference>
<gene>
    <name evidence="11" type="primary">carA</name>
    <name evidence="13" type="ordered locus">Cag_0107</name>
</gene>
<evidence type="ECO:0000256" key="8">
    <source>
        <dbReference type="ARBA" id="ARBA00022975"/>
    </source>
</evidence>
<dbReference type="EMBL" id="CP000108">
    <property type="protein sequence ID" value="ABB27385.1"/>
    <property type="molecule type" value="Genomic_DNA"/>
</dbReference>
<dbReference type="PANTHER" id="PTHR43418:SF7">
    <property type="entry name" value="CARBAMOYL-PHOSPHATE SYNTHASE SMALL CHAIN"/>
    <property type="match status" value="1"/>
</dbReference>
<feature type="binding site" evidence="11">
    <location>
        <position position="304"/>
    </location>
    <ligand>
        <name>L-glutamine</name>
        <dbReference type="ChEBI" id="CHEBI:58359"/>
    </ligand>
</feature>
<feature type="active site" evidence="11">
    <location>
        <position position="345"/>
    </location>
</feature>
<keyword evidence="4 11" id="KW-0436">Ligase</keyword>
<dbReference type="PRINTS" id="PR00099">
    <property type="entry name" value="CPSGATASE"/>
</dbReference>
<dbReference type="GO" id="GO:0006541">
    <property type="term" value="P:glutamine metabolic process"/>
    <property type="evidence" value="ECO:0007669"/>
    <property type="project" value="InterPro"/>
</dbReference>
<dbReference type="EC" id="6.3.5.5" evidence="11"/>
<feature type="binding site" evidence="11">
    <location>
        <position position="303"/>
    </location>
    <ligand>
        <name>L-glutamine</name>
        <dbReference type="ChEBI" id="CHEBI:58359"/>
    </ligand>
</feature>
<keyword evidence="6 11" id="KW-0067">ATP-binding</keyword>
<keyword evidence="7 11" id="KW-0315">Glutamine amidotransferase</keyword>
<keyword evidence="5 11" id="KW-0547">Nucleotide-binding</keyword>
<feature type="binding site" evidence="11">
    <location>
        <position position="260"/>
    </location>
    <ligand>
        <name>L-glutamine</name>
        <dbReference type="ChEBI" id="CHEBI:58359"/>
    </ligand>
</feature>
<reference evidence="13" key="1">
    <citation type="submission" date="2005-08" db="EMBL/GenBank/DDBJ databases">
        <title>Complete sequence of Chlorobium chlorochromatii CaD3.</title>
        <authorList>
            <person name="Copeland A."/>
            <person name="Lucas S."/>
            <person name="Lapidus A."/>
            <person name="Barry K."/>
            <person name="Detter J.C."/>
            <person name="Glavina T."/>
            <person name="Hammon N."/>
            <person name="Israni S."/>
            <person name="Pitluck S."/>
            <person name="Bryant D."/>
            <person name="Schmutz J."/>
            <person name="Larimer F."/>
            <person name="Land M."/>
            <person name="Kyrpides N."/>
            <person name="Ivanova N."/>
            <person name="Richardson P."/>
        </authorList>
    </citation>
    <scope>NUCLEOTIDE SEQUENCE [LARGE SCALE GENOMIC DNA]</scope>
    <source>
        <strain evidence="13">CaD3</strain>
    </source>
</reference>
<keyword evidence="8 11" id="KW-0665">Pyrimidine biosynthesis</keyword>
<evidence type="ECO:0000256" key="3">
    <source>
        <dbReference type="ARBA" id="ARBA00007800"/>
    </source>
</evidence>
<feature type="region of interest" description="CPSase" evidence="11">
    <location>
        <begin position="1"/>
        <end position="177"/>
    </location>
</feature>
<name>Q3ANQ8_CHLCH</name>
<comment type="similarity">
    <text evidence="3 11">Belongs to the CarA family.</text>
</comment>
<feature type="binding site" evidence="11">
    <location>
        <position position="301"/>
    </location>
    <ligand>
        <name>L-glutamine</name>
        <dbReference type="ChEBI" id="CHEBI:58359"/>
    </ligand>
</feature>
<feature type="binding site" evidence="11">
    <location>
        <position position="48"/>
    </location>
    <ligand>
        <name>L-glutamine</name>
        <dbReference type="ChEBI" id="CHEBI:58359"/>
    </ligand>
</feature>
<evidence type="ECO:0000256" key="2">
    <source>
        <dbReference type="ARBA" id="ARBA00005077"/>
    </source>
</evidence>
<dbReference type="SUPFAM" id="SSF52021">
    <property type="entry name" value="Carbamoyl phosphate synthetase, small subunit N-terminal domain"/>
    <property type="match status" value="1"/>
</dbReference>
<feature type="binding site" evidence="11">
    <location>
        <position position="228"/>
    </location>
    <ligand>
        <name>L-glutamine</name>
        <dbReference type="ChEBI" id="CHEBI:58359"/>
    </ligand>
</feature>
<evidence type="ECO:0000259" key="12">
    <source>
        <dbReference type="SMART" id="SM01097"/>
    </source>
</evidence>
<organism evidence="13">
    <name type="scientific">Chlorobium chlorochromatii (strain CaD3)</name>
    <dbReference type="NCBI Taxonomy" id="340177"/>
    <lineage>
        <taxon>Bacteria</taxon>
        <taxon>Pseudomonadati</taxon>
        <taxon>Chlorobiota</taxon>
        <taxon>Chlorobiia</taxon>
        <taxon>Chlorobiales</taxon>
        <taxon>Chlorobiaceae</taxon>
        <taxon>Chlorobium/Pelodictyon group</taxon>
        <taxon>Chlorobium</taxon>
    </lineage>
</organism>
<comment type="catalytic activity">
    <reaction evidence="9 11">
        <text>hydrogencarbonate + L-glutamine + 2 ATP + H2O = carbamoyl phosphate + L-glutamate + 2 ADP + phosphate + 2 H(+)</text>
        <dbReference type="Rhea" id="RHEA:18633"/>
        <dbReference type="ChEBI" id="CHEBI:15377"/>
        <dbReference type="ChEBI" id="CHEBI:15378"/>
        <dbReference type="ChEBI" id="CHEBI:17544"/>
        <dbReference type="ChEBI" id="CHEBI:29985"/>
        <dbReference type="ChEBI" id="CHEBI:30616"/>
        <dbReference type="ChEBI" id="CHEBI:43474"/>
        <dbReference type="ChEBI" id="CHEBI:58228"/>
        <dbReference type="ChEBI" id="CHEBI:58359"/>
        <dbReference type="ChEBI" id="CHEBI:456216"/>
        <dbReference type="EC" id="6.3.5.5"/>
    </reaction>
</comment>
<dbReference type="FunFam" id="3.50.30.20:FF:000001">
    <property type="entry name" value="Carbamoyl-phosphate synthase small chain"/>
    <property type="match status" value="1"/>
</dbReference>
<dbReference type="Pfam" id="PF00117">
    <property type="entry name" value="GATase"/>
    <property type="match status" value="1"/>
</dbReference>
<evidence type="ECO:0000313" key="13">
    <source>
        <dbReference type="EMBL" id="ABB27385.1"/>
    </source>
</evidence>
<dbReference type="InterPro" id="IPR036480">
    <property type="entry name" value="CarbP_synth_ssu_N_sf"/>
</dbReference>
<dbReference type="UniPathway" id="UPA00070">
    <property type="reaction ID" value="UER00115"/>
</dbReference>
<dbReference type="GO" id="GO:0004359">
    <property type="term" value="F:glutaminase activity"/>
    <property type="evidence" value="ECO:0007669"/>
    <property type="project" value="RHEA"/>
</dbReference>
<keyword evidence="11" id="KW-0028">Amino-acid biosynthesis</keyword>
<dbReference type="PROSITE" id="PS51273">
    <property type="entry name" value="GATASE_TYPE_1"/>
    <property type="match status" value="1"/>
</dbReference>
<comment type="pathway">
    <text evidence="1 11">Pyrimidine metabolism; UMP biosynthesis via de novo pathway; (S)-dihydroorotate from bicarbonate: step 1/3.</text>
</comment>
<dbReference type="NCBIfam" id="NF009475">
    <property type="entry name" value="PRK12838.1"/>
    <property type="match status" value="1"/>
</dbReference>
<dbReference type="SMART" id="SM01097">
    <property type="entry name" value="CPSase_sm_chain"/>
    <property type="match status" value="1"/>
</dbReference>
<dbReference type="STRING" id="340177.Cag_0107"/>
<dbReference type="HOGENOM" id="CLU_035901_2_1_10"/>
<evidence type="ECO:0000256" key="9">
    <source>
        <dbReference type="ARBA" id="ARBA00048816"/>
    </source>
</evidence>
<dbReference type="InterPro" id="IPR035686">
    <property type="entry name" value="CPSase_GATase1"/>
</dbReference>
<dbReference type="GO" id="GO:0006526">
    <property type="term" value="P:L-arginine biosynthetic process"/>
    <property type="evidence" value="ECO:0007669"/>
    <property type="project" value="UniProtKB-UniRule"/>
</dbReference>
<dbReference type="KEGG" id="cch:Cag_0107"/>
<dbReference type="InterPro" id="IPR006274">
    <property type="entry name" value="CarbamoylP_synth_ssu"/>
</dbReference>
<dbReference type="GO" id="GO:0004088">
    <property type="term" value="F:carbamoyl-phosphate synthase (glutamine-hydrolyzing) activity"/>
    <property type="evidence" value="ECO:0007669"/>
    <property type="project" value="UniProtKB-UniRule"/>
</dbReference>
<dbReference type="InterPro" id="IPR029062">
    <property type="entry name" value="Class_I_gatase-like"/>
</dbReference>
<feature type="domain" description="Carbamoyl-phosphate synthase small subunit N-terminal" evidence="12">
    <location>
        <begin position="4"/>
        <end position="134"/>
    </location>
</feature>
<evidence type="ECO:0000256" key="1">
    <source>
        <dbReference type="ARBA" id="ARBA00004812"/>
    </source>
</evidence>
<evidence type="ECO:0000256" key="11">
    <source>
        <dbReference type="HAMAP-Rule" id="MF_01209"/>
    </source>
</evidence>
<dbReference type="MEROPS" id="C26.A04"/>
<sequence>MQPTRAKLLLENGSLYSGTLFGHIGEAIGEVVFNTSLTGYQEILTDPSYAGQMVTMTYPLIGNYGITPNDNESQSIWASALIVHEVSRIHSNYEASGSLAARLREAQVTGLAGIDTRRLVRELREHGAMRAIIAPAEVSDDELRQKVAAAPNMSGRDLVSTVTTQKSYSLETEGAQYHVVAFDYGMKTNILRLLQNAGCRVTVLPAQATMNDVLALNPDGVFLSNGPGDPAAVGYAIETIRALVEYNRTTKPLPMFGICLGHQLLSLACGGTTYKLKFGHHGGNHPVRNLATGQIEITSQNHGFAVAMEALPEELTMTHLNLYDHTVEGVRHKNLPCFSVQYHPEAAPGPHDSHYLFDEFTSLMARS</sequence>